<keyword evidence="5" id="KW-0809">Transit peptide</keyword>
<protein>
    <recommendedName>
        <fullName evidence="7">D-lactate dehydrogenase (cytochrome)</fullName>
        <ecNumber evidence="7">1.1.2.4</ecNumber>
    </recommendedName>
</protein>
<keyword evidence="10" id="KW-1185">Reference proteome</keyword>
<dbReference type="Proteomes" id="UP000199073">
    <property type="component" value="Unassembled WGS sequence"/>
</dbReference>
<dbReference type="EMBL" id="FNJI01000046">
    <property type="protein sequence ID" value="SDP76391.1"/>
    <property type="molecule type" value="Genomic_DNA"/>
</dbReference>
<dbReference type="PANTHER" id="PTHR11748:SF111">
    <property type="entry name" value="D-LACTATE DEHYDROGENASE, MITOCHONDRIAL-RELATED"/>
    <property type="match status" value="1"/>
</dbReference>
<dbReference type="InterPro" id="IPR036318">
    <property type="entry name" value="FAD-bd_PCMH-like_sf"/>
</dbReference>
<accession>A0A1H0VDH5</accession>
<gene>
    <name evidence="9" type="ORF">SAMN05660330_04001</name>
</gene>
<evidence type="ECO:0000256" key="1">
    <source>
        <dbReference type="ARBA" id="ARBA00001974"/>
    </source>
</evidence>
<name>A0A1H0VDH5_9BACT</name>
<dbReference type="InterPro" id="IPR006094">
    <property type="entry name" value="Oxid_FAD_bind_N"/>
</dbReference>
<dbReference type="OrthoDB" id="9811557at2"/>
<dbReference type="AlphaFoldDB" id="A0A1H0VDH5"/>
<dbReference type="PROSITE" id="PS51387">
    <property type="entry name" value="FAD_PCMH"/>
    <property type="match status" value="1"/>
</dbReference>
<dbReference type="STRING" id="91360.SAMN05660330_04001"/>
<evidence type="ECO:0000313" key="9">
    <source>
        <dbReference type="EMBL" id="SDP76391.1"/>
    </source>
</evidence>
<dbReference type="InterPro" id="IPR016164">
    <property type="entry name" value="FAD-linked_Oxase-like_C"/>
</dbReference>
<dbReference type="SUPFAM" id="SSF56176">
    <property type="entry name" value="FAD-binding/transporter-associated domain-like"/>
    <property type="match status" value="1"/>
</dbReference>
<dbReference type="GO" id="GO:1903457">
    <property type="term" value="P:lactate catabolic process"/>
    <property type="evidence" value="ECO:0007669"/>
    <property type="project" value="TreeGrafter"/>
</dbReference>
<evidence type="ECO:0000256" key="2">
    <source>
        <dbReference type="ARBA" id="ARBA00008000"/>
    </source>
</evidence>
<evidence type="ECO:0000256" key="5">
    <source>
        <dbReference type="ARBA" id="ARBA00022946"/>
    </source>
</evidence>
<dbReference type="SUPFAM" id="SSF55103">
    <property type="entry name" value="FAD-linked oxidases, C-terminal domain"/>
    <property type="match status" value="1"/>
</dbReference>
<dbReference type="FunFam" id="1.10.45.10:FF:000001">
    <property type="entry name" value="D-lactate dehydrogenase mitochondrial"/>
    <property type="match status" value="1"/>
</dbReference>
<sequence length="514" mass="57081">MYEVGKKTLAEDVQKDLDKAISSLRDAIGNEYVFQDVPNRAIRSAVPAPFPLHDWEAHIPDVVVMPSTTEEVVEIVKIANEYKIPIVPRAGATGLADGAVPLKKGILLDVKRMNQIIEIDDINMTATVQPGVSMLELNKVLTRVGLFYPDDPASYPCAIIGGRIGSNGFSLIGGGYGHVPNLVISQEIVLPTGKVIRVGGGGGRKIRKSSVGYNIKDLFIGHQGTLGITTEATLDICKKPEAECPAFFGTNSFEESHKLAFDLEMLGLRSMAAVLIFDPQKIEFLRRDDEAYIPQPKEIRSVVLALMYGTEAEVTVARDKVFETAVDKHKAIYLGDEISKGDWASRHDRYHIAYHGRNKAGEVSMMTWHCEDAAINHSELPQVRKKWHAIVEQFKSKYDGIFDDWGMFMYTNNPFRPYGDYLTEIDIGVNELEMTPEIWNAFVDMKRQIAEVALEAGGSISACHGGTRMGDVEVACYQELAEGTYDLMKEIKKMLDPNNIMNPGKYLLDSAYNK</sequence>
<evidence type="ECO:0000256" key="6">
    <source>
        <dbReference type="ARBA" id="ARBA00023002"/>
    </source>
</evidence>
<dbReference type="Gene3D" id="1.10.45.10">
    <property type="entry name" value="Vanillyl-alcohol Oxidase, Chain A, domain 4"/>
    <property type="match status" value="1"/>
</dbReference>
<dbReference type="Pfam" id="PF02913">
    <property type="entry name" value="FAD-oxidase_C"/>
    <property type="match status" value="1"/>
</dbReference>
<feature type="domain" description="FAD-binding PCMH-type" evidence="8">
    <location>
        <begin position="56"/>
        <end position="239"/>
    </location>
</feature>
<keyword evidence="3" id="KW-0285">Flavoprotein</keyword>
<keyword evidence="6" id="KW-0560">Oxidoreductase</keyword>
<proteinExistence type="inferred from homology"/>
<dbReference type="Gene3D" id="3.30.465.10">
    <property type="match status" value="1"/>
</dbReference>
<evidence type="ECO:0000256" key="7">
    <source>
        <dbReference type="ARBA" id="ARBA00038897"/>
    </source>
</evidence>
<evidence type="ECO:0000313" key="10">
    <source>
        <dbReference type="Proteomes" id="UP000199073"/>
    </source>
</evidence>
<dbReference type="InterPro" id="IPR016171">
    <property type="entry name" value="Vanillyl_alc_oxidase_C-sub2"/>
</dbReference>
<dbReference type="Pfam" id="PF01565">
    <property type="entry name" value="FAD_binding_4"/>
    <property type="match status" value="1"/>
</dbReference>
<reference evidence="9 10" key="1">
    <citation type="submission" date="2016-10" db="EMBL/GenBank/DDBJ databases">
        <authorList>
            <person name="de Groot N.N."/>
        </authorList>
    </citation>
    <scope>NUCLEOTIDE SEQUENCE [LARGE SCALE GENOMIC DNA]</scope>
    <source>
        <strain evidence="9 10">DSM 12130</strain>
    </source>
</reference>
<organism evidence="9 10">
    <name type="scientific">Desulforhopalus singaporensis</name>
    <dbReference type="NCBI Taxonomy" id="91360"/>
    <lineage>
        <taxon>Bacteria</taxon>
        <taxon>Pseudomonadati</taxon>
        <taxon>Thermodesulfobacteriota</taxon>
        <taxon>Desulfobulbia</taxon>
        <taxon>Desulfobulbales</taxon>
        <taxon>Desulfocapsaceae</taxon>
        <taxon>Desulforhopalus</taxon>
    </lineage>
</organism>
<dbReference type="EC" id="1.1.2.4" evidence="7"/>
<dbReference type="GO" id="GO:0071949">
    <property type="term" value="F:FAD binding"/>
    <property type="evidence" value="ECO:0007669"/>
    <property type="project" value="InterPro"/>
</dbReference>
<dbReference type="InterPro" id="IPR016166">
    <property type="entry name" value="FAD-bd_PCMH"/>
</dbReference>
<comment type="cofactor">
    <cofactor evidence="1">
        <name>FAD</name>
        <dbReference type="ChEBI" id="CHEBI:57692"/>
    </cofactor>
</comment>
<dbReference type="InterPro" id="IPR016169">
    <property type="entry name" value="FAD-bd_PCMH_sub2"/>
</dbReference>
<evidence type="ECO:0000259" key="8">
    <source>
        <dbReference type="PROSITE" id="PS51387"/>
    </source>
</evidence>
<evidence type="ECO:0000256" key="3">
    <source>
        <dbReference type="ARBA" id="ARBA00022630"/>
    </source>
</evidence>
<evidence type="ECO:0000256" key="4">
    <source>
        <dbReference type="ARBA" id="ARBA00022827"/>
    </source>
</evidence>
<dbReference type="PANTHER" id="PTHR11748">
    <property type="entry name" value="D-LACTATE DEHYDROGENASE"/>
    <property type="match status" value="1"/>
</dbReference>
<dbReference type="GO" id="GO:0004458">
    <property type="term" value="F:D-lactate dehydrogenase (cytochrome) activity"/>
    <property type="evidence" value="ECO:0007669"/>
    <property type="project" value="UniProtKB-EC"/>
</dbReference>
<dbReference type="RefSeq" id="WP_092225896.1">
    <property type="nucleotide sequence ID" value="NZ_FNJI01000046.1"/>
</dbReference>
<keyword evidence="4" id="KW-0274">FAD</keyword>
<dbReference type="GO" id="GO:0008720">
    <property type="term" value="F:D-lactate dehydrogenase (NAD+) activity"/>
    <property type="evidence" value="ECO:0007669"/>
    <property type="project" value="TreeGrafter"/>
</dbReference>
<comment type="similarity">
    <text evidence="2">Belongs to the FAD-binding oxidoreductase/transferase type 4 family.</text>
</comment>
<dbReference type="InterPro" id="IPR004113">
    <property type="entry name" value="FAD-bd_oxidored_4_C"/>
</dbReference>